<evidence type="ECO:0000313" key="11">
    <source>
        <dbReference type="EMBL" id="PFX33255.1"/>
    </source>
</evidence>
<keyword evidence="4 8" id="KW-0175">Coiled coil</keyword>
<dbReference type="OrthoDB" id="272266at2759"/>
<accession>A0A2B4SXZ4</accession>
<evidence type="ECO:0000256" key="7">
    <source>
        <dbReference type="ARBA" id="ARBA00023254"/>
    </source>
</evidence>
<dbReference type="InterPro" id="IPR010776">
    <property type="entry name" value="Hop2_WH_dom"/>
</dbReference>
<feature type="domain" description="Homologous-pairing protein 2 winged helix" evidence="9">
    <location>
        <begin position="8"/>
        <end position="67"/>
    </location>
</feature>
<evidence type="ECO:0000259" key="10">
    <source>
        <dbReference type="Pfam" id="PF18517"/>
    </source>
</evidence>
<dbReference type="GO" id="GO:0010774">
    <property type="term" value="P:meiotic strand invasion involved in reciprocal meiotic recombination"/>
    <property type="evidence" value="ECO:0007669"/>
    <property type="project" value="TreeGrafter"/>
</dbReference>
<comment type="similarity">
    <text evidence="2">Belongs to the HOP2 family.</text>
</comment>
<evidence type="ECO:0000256" key="6">
    <source>
        <dbReference type="ARBA" id="ARBA00023242"/>
    </source>
</evidence>
<feature type="coiled-coil region" evidence="8">
    <location>
        <begin position="81"/>
        <end position="145"/>
    </location>
</feature>
<comment type="caution">
    <text evidence="11">The sequence shown here is derived from an EMBL/GenBank/DDBJ whole genome shotgun (WGS) entry which is preliminary data.</text>
</comment>
<dbReference type="GO" id="GO:0120230">
    <property type="term" value="F:recombinase activator activity"/>
    <property type="evidence" value="ECO:0007669"/>
    <property type="project" value="TreeGrafter"/>
</dbReference>
<keyword evidence="7" id="KW-0469">Meiosis</keyword>
<dbReference type="PANTHER" id="PTHR15938">
    <property type="entry name" value="TBP-1 INTERACTING PROTEIN"/>
    <property type="match status" value="1"/>
</dbReference>
<dbReference type="GO" id="GO:0000709">
    <property type="term" value="P:meiotic joint molecule formation"/>
    <property type="evidence" value="ECO:0007669"/>
    <property type="project" value="TreeGrafter"/>
</dbReference>
<evidence type="ECO:0000256" key="8">
    <source>
        <dbReference type="SAM" id="Coils"/>
    </source>
</evidence>
<dbReference type="Gene3D" id="1.10.10.10">
    <property type="entry name" value="Winged helix-like DNA-binding domain superfamily/Winged helix DNA-binding domain"/>
    <property type="match status" value="1"/>
</dbReference>
<keyword evidence="12" id="KW-1185">Reference proteome</keyword>
<dbReference type="Proteomes" id="UP000225706">
    <property type="component" value="Unassembled WGS sequence"/>
</dbReference>
<gene>
    <name evidence="11" type="primary">Psmc3ip</name>
    <name evidence="11" type="ORF">AWC38_SpisGene1879</name>
</gene>
<dbReference type="GO" id="GO:0120231">
    <property type="term" value="C:DNA recombinase auxiliary factor complex"/>
    <property type="evidence" value="ECO:0007669"/>
    <property type="project" value="TreeGrafter"/>
</dbReference>
<evidence type="ECO:0000313" key="12">
    <source>
        <dbReference type="Proteomes" id="UP000225706"/>
    </source>
</evidence>
<keyword evidence="5" id="KW-0233">DNA recombination</keyword>
<feature type="domain" description="Leucine zipper with capping helix" evidence="10">
    <location>
        <begin position="149"/>
        <end position="206"/>
    </location>
</feature>
<proteinExistence type="inferred from homology"/>
<evidence type="ECO:0000256" key="4">
    <source>
        <dbReference type="ARBA" id="ARBA00023054"/>
    </source>
</evidence>
<comment type="subcellular location">
    <subcellularLocation>
        <location evidence="1">Nucleus</location>
    </subcellularLocation>
</comment>
<evidence type="ECO:0000256" key="2">
    <source>
        <dbReference type="ARBA" id="ARBA00007922"/>
    </source>
</evidence>
<dbReference type="InterPro" id="IPR040661">
    <property type="entry name" value="LZ3wCH"/>
</dbReference>
<evidence type="ECO:0000256" key="3">
    <source>
        <dbReference type="ARBA" id="ARBA00016093"/>
    </source>
</evidence>
<dbReference type="STRING" id="50429.A0A2B4SXZ4"/>
<dbReference type="EMBL" id="LSMT01000014">
    <property type="protein sequence ID" value="PFX33255.1"/>
    <property type="molecule type" value="Genomic_DNA"/>
</dbReference>
<organism evidence="11 12">
    <name type="scientific">Stylophora pistillata</name>
    <name type="common">Smooth cauliflower coral</name>
    <dbReference type="NCBI Taxonomy" id="50429"/>
    <lineage>
        <taxon>Eukaryota</taxon>
        <taxon>Metazoa</taxon>
        <taxon>Cnidaria</taxon>
        <taxon>Anthozoa</taxon>
        <taxon>Hexacorallia</taxon>
        <taxon>Scleractinia</taxon>
        <taxon>Astrocoeniina</taxon>
        <taxon>Pocilloporidae</taxon>
        <taxon>Stylophora</taxon>
    </lineage>
</organism>
<dbReference type="GO" id="GO:0000794">
    <property type="term" value="C:condensed nuclear chromosome"/>
    <property type="evidence" value="ECO:0007669"/>
    <property type="project" value="TreeGrafter"/>
</dbReference>
<dbReference type="AlphaFoldDB" id="A0A2B4SXZ4"/>
<reference evidence="12" key="1">
    <citation type="journal article" date="2017" name="bioRxiv">
        <title>Comparative analysis of the genomes of Stylophora pistillata and Acropora digitifera provides evidence for extensive differences between species of corals.</title>
        <authorList>
            <person name="Voolstra C.R."/>
            <person name="Li Y."/>
            <person name="Liew Y.J."/>
            <person name="Baumgarten S."/>
            <person name="Zoccola D."/>
            <person name="Flot J.-F."/>
            <person name="Tambutte S."/>
            <person name="Allemand D."/>
            <person name="Aranda M."/>
        </authorList>
    </citation>
    <scope>NUCLEOTIDE SEQUENCE [LARGE SCALE GENOMIC DNA]</scope>
</reference>
<dbReference type="GO" id="GO:0007129">
    <property type="term" value="P:homologous chromosome pairing at meiosis"/>
    <property type="evidence" value="ECO:0007669"/>
    <property type="project" value="TreeGrafter"/>
</dbReference>
<evidence type="ECO:0000256" key="1">
    <source>
        <dbReference type="ARBA" id="ARBA00004123"/>
    </source>
</evidence>
<sequence length="212" mass="24295">MSKKSEEEASQAVLAYLTKQNRPYSAVDIFSNLHKEYGKTAVQKSLEKLACEGIITEKINGKQKAYAPKQDQFGDYDENEIKKIDTQISTCTEKLKKLQETLKTQESELRNVNSTLTTKDAKARLSELTQKCDKYQERLKNIKSATKHVTPEEKDKIYKEHKQCVQMWKKRKRLATDILNGILEGYPKSKKQLIEDIGIETDEEYGAVIPGC</sequence>
<dbReference type="Pfam" id="PF18517">
    <property type="entry name" value="LZ3wCH"/>
    <property type="match status" value="1"/>
</dbReference>
<protein>
    <recommendedName>
        <fullName evidence="3">Homologous-pairing protein 2 homolog</fullName>
    </recommendedName>
</protein>
<evidence type="ECO:0000256" key="5">
    <source>
        <dbReference type="ARBA" id="ARBA00023172"/>
    </source>
</evidence>
<name>A0A2B4SXZ4_STYPI</name>
<dbReference type="GO" id="GO:0003690">
    <property type="term" value="F:double-stranded DNA binding"/>
    <property type="evidence" value="ECO:0007669"/>
    <property type="project" value="TreeGrafter"/>
</dbReference>
<dbReference type="Pfam" id="PF07106">
    <property type="entry name" value="WHD_TBPIP"/>
    <property type="match status" value="1"/>
</dbReference>
<dbReference type="InterPro" id="IPR036388">
    <property type="entry name" value="WH-like_DNA-bd_sf"/>
</dbReference>
<dbReference type="PANTHER" id="PTHR15938:SF0">
    <property type="entry name" value="HOMOLOGOUS-PAIRING PROTEIN 2 HOMOLOG"/>
    <property type="match status" value="1"/>
</dbReference>
<keyword evidence="6" id="KW-0539">Nucleus</keyword>
<evidence type="ECO:0000259" key="9">
    <source>
        <dbReference type="Pfam" id="PF07106"/>
    </source>
</evidence>